<comment type="subcellular location">
    <subcellularLocation>
        <location evidence="2">Cytoplasm</location>
    </subcellularLocation>
    <subcellularLocation>
        <location evidence="1">Endomembrane system</location>
    </subcellularLocation>
</comment>
<keyword evidence="5" id="KW-0677">Repeat</keyword>
<dbReference type="GO" id="GO:0005509">
    <property type="term" value="F:calcium ion binding"/>
    <property type="evidence" value="ECO:0007669"/>
    <property type="project" value="TreeGrafter"/>
</dbReference>
<keyword evidence="6" id="KW-0106">Calcium</keyword>
<name>A0A8D2D1U1_SCIVU</name>
<evidence type="ECO:0000256" key="7">
    <source>
        <dbReference type="ARBA" id="ARBA00023136"/>
    </source>
</evidence>
<keyword evidence="3" id="KW-0963">Cytoplasm</keyword>
<dbReference type="GO" id="GO:0005737">
    <property type="term" value="C:cytoplasm"/>
    <property type="evidence" value="ECO:0007669"/>
    <property type="project" value="UniProtKB-SubCell"/>
</dbReference>
<dbReference type="InterPro" id="IPR011992">
    <property type="entry name" value="EF-hand-dom_pair"/>
</dbReference>
<evidence type="ECO:0000256" key="4">
    <source>
        <dbReference type="ARBA" id="ARBA00022723"/>
    </source>
</evidence>
<dbReference type="GeneTree" id="ENSGT00940000167628"/>
<evidence type="ECO:0000256" key="2">
    <source>
        <dbReference type="ARBA" id="ARBA00004496"/>
    </source>
</evidence>
<evidence type="ECO:0000256" key="5">
    <source>
        <dbReference type="ARBA" id="ARBA00022737"/>
    </source>
</evidence>
<accession>A0A8D2D1U1</accession>
<keyword evidence="7" id="KW-0472">Membrane</keyword>
<evidence type="ECO:0000313" key="9">
    <source>
        <dbReference type="Proteomes" id="UP000694564"/>
    </source>
</evidence>
<evidence type="ECO:0000256" key="1">
    <source>
        <dbReference type="ARBA" id="ARBA00004308"/>
    </source>
</evidence>
<sequence length="116" mass="12295">MVGHGLHRGLPGASSGYYPSGYGGAPGGPTLSGQTKDPLCGYFAAIAGQYEQTDANELQRCLPQSDVAGGYKPCNLVTCQLRVSVTDRDRFGTMGFDELKELWAEQMAGDSTSSRI</sequence>
<keyword evidence="4" id="KW-0479">Metal-binding</keyword>
<proteinExistence type="predicted"/>
<evidence type="ECO:0000256" key="3">
    <source>
        <dbReference type="ARBA" id="ARBA00022490"/>
    </source>
</evidence>
<reference evidence="8" key="1">
    <citation type="submission" date="2025-08" db="UniProtKB">
        <authorList>
            <consortium name="Ensembl"/>
        </authorList>
    </citation>
    <scope>IDENTIFICATION</scope>
</reference>
<dbReference type="GO" id="GO:0012505">
    <property type="term" value="C:endomembrane system"/>
    <property type="evidence" value="ECO:0007669"/>
    <property type="project" value="UniProtKB-SubCell"/>
</dbReference>
<reference evidence="8" key="2">
    <citation type="submission" date="2025-09" db="UniProtKB">
        <authorList>
            <consortium name="Ensembl"/>
        </authorList>
    </citation>
    <scope>IDENTIFICATION</scope>
</reference>
<dbReference type="AlphaFoldDB" id="A0A8D2D1U1"/>
<evidence type="ECO:0000313" key="8">
    <source>
        <dbReference type="Ensembl" id="ENSSVLP00005018405.1"/>
    </source>
</evidence>
<dbReference type="PANTHER" id="PTHR46735">
    <property type="entry name" value="CALPAIN, SMALL SUBUNIT 1 A-RELATED"/>
    <property type="match status" value="1"/>
</dbReference>
<dbReference type="OrthoDB" id="9634852at2759"/>
<dbReference type="Proteomes" id="UP000694564">
    <property type="component" value="Chromosome 2"/>
</dbReference>
<protein>
    <recommendedName>
        <fullName evidence="10">Sorcin</fullName>
    </recommendedName>
</protein>
<dbReference type="SUPFAM" id="SSF47473">
    <property type="entry name" value="EF-hand"/>
    <property type="match status" value="1"/>
</dbReference>
<organism evidence="8 9">
    <name type="scientific">Sciurus vulgaris</name>
    <name type="common">Eurasian red squirrel</name>
    <dbReference type="NCBI Taxonomy" id="55149"/>
    <lineage>
        <taxon>Eukaryota</taxon>
        <taxon>Metazoa</taxon>
        <taxon>Chordata</taxon>
        <taxon>Craniata</taxon>
        <taxon>Vertebrata</taxon>
        <taxon>Euteleostomi</taxon>
        <taxon>Mammalia</taxon>
        <taxon>Eutheria</taxon>
        <taxon>Euarchontoglires</taxon>
        <taxon>Glires</taxon>
        <taxon>Rodentia</taxon>
        <taxon>Sciuromorpha</taxon>
        <taxon>Sciuridae</taxon>
        <taxon>Sciurinae</taxon>
        <taxon>Sciurini</taxon>
        <taxon>Sciurus</taxon>
    </lineage>
</organism>
<dbReference type="PANTHER" id="PTHR46735:SF7">
    <property type="entry name" value="SORCIN"/>
    <property type="match status" value="1"/>
</dbReference>
<keyword evidence="9" id="KW-1185">Reference proteome</keyword>
<dbReference type="Gene3D" id="6.10.140.900">
    <property type="match status" value="1"/>
</dbReference>
<evidence type="ECO:0008006" key="10">
    <source>
        <dbReference type="Google" id="ProtNLM"/>
    </source>
</evidence>
<dbReference type="Ensembl" id="ENSSVLT00005020489.1">
    <property type="protein sequence ID" value="ENSSVLP00005018405.1"/>
    <property type="gene ID" value="ENSSVLG00005014808.1"/>
</dbReference>
<evidence type="ECO:0000256" key="6">
    <source>
        <dbReference type="ARBA" id="ARBA00022837"/>
    </source>
</evidence>